<feature type="non-terminal residue" evidence="2">
    <location>
        <position position="77"/>
    </location>
</feature>
<dbReference type="AlphaFoldDB" id="A0AA36CLA2"/>
<comment type="caution">
    <text evidence="2">The sequence shown here is derived from an EMBL/GenBank/DDBJ whole genome shotgun (WGS) entry which is preliminary data.</text>
</comment>
<gene>
    <name evidence="2" type="ORF">MSPICULIGERA_LOCUS9598</name>
</gene>
<evidence type="ECO:0000313" key="2">
    <source>
        <dbReference type="EMBL" id="CAJ0571176.1"/>
    </source>
</evidence>
<feature type="compositionally biased region" description="Basic and acidic residues" evidence="1">
    <location>
        <begin position="67"/>
        <end position="77"/>
    </location>
</feature>
<proteinExistence type="predicted"/>
<feature type="compositionally biased region" description="Basic and acidic residues" evidence="1">
    <location>
        <begin position="37"/>
        <end position="60"/>
    </location>
</feature>
<feature type="region of interest" description="Disordered" evidence="1">
    <location>
        <begin position="1"/>
        <end position="77"/>
    </location>
</feature>
<sequence>MSTRAKMPVDFGGRDRRRAAATSSPTGLAMPACLLDGHQRGLHPEPHADEEKSETRKSEAPPDDAPDALRGRINDPR</sequence>
<dbReference type="Proteomes" id="UP001177023">
    <property type="component" value="Unassembled WGS sequence"/>
</dbReference>
<name>A0AA36CLA2_9BILA</name>
<protein>
    <submittedName>
        <fullName evidence="2">Uncharacterized protein</fullName>
    </submittedName>
</protein>
<evidence type="ECO:0000256" key="1">
    <source>
        <dbReference type="SAM" id="MobiDB-lite"/>
    </source>
</evidence>
<reference evidence="2" key="1">
    <citation type="submission" date="2023-06" db="EMBL/GenBank/DDBJ databases">
        <authorList>
            <person name="Delattre M."/>
        </authorList>
    </citation>
    <scope>NUCLEOTIDE SEQUENCE</scope>
    <source>
        <strain evidence="2">AF72</strain>
    </source>
</reference>
<accession>A0AA36CLA2</accession>
<keyword evidence="3" id="KW-1185">Reference proteome</keyword>
<dbReference type="EMBL" id="CATQJA010002545">
    <property type="protein sequence ID" value="CAJ0571176.1"/>
    <property type="molecule type" value="Genomic_DNA"/>
</dbReference>
<organism evidence="2 3">
    <name type="scientific">Mesorhabditis spiculigera</name>
    <dbReference type="NCBI Taxonomy" id="96644"/>
    <lineage>
        <taxon>Eukaryota</taxon>
        <taxon>Metazoa</taxon>
        <taxon>Ecdysozoa</taxon>
        <taxon>Nematoda</taxon>
        <taxon>Chromadorea</taxon>
        <taxon>Rhabditida</taxon>
        <taxon>Rhabditina</taxon>
        <taxon>Rhabditomorpha</taxon>
        <taxon>Rhabditoidea</taxon>
        <taxon>Rhabditidae</taxon>
        <taxon>Mesorhabditinae</taxon>
        <taxon>Mesorhabditis</taxon>
    </lineage>
</organism>
<evidence type="ECO:0000313" key="3">
    <source>
        <dbReference type="Proteomes" id="UP001177023"/>
    </source>
</evidence>